<evidence type="ECO:0000313" key="9">
    <source>
        <dbReference type="Proteomes" id="UP000319143"/>
    </source>
</evidence>
<dbReference type="PROSITE" id="PS50011">
    <property type="entry name" value="PROTEIN_KINASE_DOM"/>
    <property type="match status" value="1"/>
</dbReference>
<evidence type="ECO:0000259" key="7">
    <source>
        <dbReference type="PROSITE" id="PS50011"/>
    </source>
</evidence>
<dbReference type="GO" id="GO:0005524">
    <property type="term" value="F:ATP binding"/>
    <property type="evidence" value="ECO:0007669"/>
    <property type="project" value="UniProtKB-UniRule"/>
</dbReference>
<dbReference type="Gene3D" id="3.30.420.40">
    <property type="match status" value="2"/>
</dbReference>
<dbReference type="OrthoDB" id="6111975at2"/>
<dbReference type="InterPro" id="IPR013126">
    <property type="entry name" value="Hsp_70_fam"/>
</dbReference>
<gene>
    <name evidence="8" type="primary">pknB_25</name>
    <name evidence="8" type="ORF">Poly41_47630</name>
</gene>
<evidence type="ECO:0000256" key="2">
    <source>
        <dbReference type="ARBA" id="ARBA00022741"/>
    </source>
</evidence>
<keyword evidence="3 8" id="KW-0418">Kinase</keyword>
<dbReference type="GO" id="GO:0140662">
    <property type="term" value="F:ATP-dependent protein folding chaperone"/>
    <property type="evidence" value="ECO:0007669"/>
    <property type="project" value="InterPro"/>
</dbReference>
<dbReference type="PROSITE" id="PS00107">
    <property type="entry name" value="PROTEIN_KINASE_ATP"/>
    <property type="match status" value="1"/>
</dbReference>
<dbReference type="InterPro" id="IPR017441">
    <property type="entry name" value="Protein_kinase_ATP_BS"/>
</dbReference>
<protein>
    <submittedName>
        <fullName evidence="8">Serine/threonine-protein kinase PknB</fullName>
        <ecNumber evidence="8">2.7.11.1</ecNumber>
    </submittedName>
</protein>
<dbReference type="Gene3D" id="3.30.200.20">
    <property type="entry name" value="Phosphorylase Kinase, domain 1"/>
    <property type="match status" value="1"/>
</dbReference>
<dbReference type="CDD" id="cd14014">
    <property type="entry name" value="STKc_PknB_like"/>
    <property type="match status" value="1"/>
</dbReference>
<keyword evidence="4 5" id="KW-0067">ATP-binding</keyword>
<dbReference type="InterPro" id="IPR011009">
    <property type="entry name" value="Kinase-like_dom_sf"/>
</dbReference>
<evidence type="ECO:0000256" key="5">
    <source>
        <dbReference type="PROSITE-ProRule" id="PRU10141"/>
    </source>
</evidence>
<dbReference type="Pfam" id="PF00012">
    <property type="entry name" value="HSP70"/>
    <property type="match status" value="1"/>
</dbReference>
<dbReference type="SUPFAM" id="SSF100920">
    <property type="entry name" value="Heat shock protein 70kD (HSP70), peptide-binding domain"/>
    <property type="match status" value="1"/>
</dbReference>
<dbReference type="InterPro" id="IPR029047">
    <property type="entry name" value="HSP70_peptide-bd_sf"/>
</dbReference>
<dbReference type="Pfam" id="PF00069">
    <property type="entry name" value="Pkinase"/>
    <property type="match status" value="1"/>
</dbReference>
<dbReference type="EC" id="2.7.11.1" evidence="8"/>
<name>A0A5C6DF62_9BACT</name>
<dbReference type="PANTHER" id="PTHR43289">
    <property type="entry name" value="MITOGEN-ACTIVATED PROTEIN KINASE KINASE KINASE 20-RELATED"/>
    <property type="match status" value="1"/>
</dbReference>
<accession>A0A5C6DF62</accession>
<dbReference type="InterPro" id="IPR000719">
    <property type="entry name" value="Prot_kinase_dom"/>
</dbReference>
<dbReference type="EMBL" id="SJPV01000009">
    <property type="protein sequence ID" value="TWU33766.1"/>
    <property type="molecule type" value="Genomic_DNA"/>
</dbReference>
<feature type="domain" description="Protein kinase" evidence="7">
    <location>
        <begin position="52"/>
        <end position="334"/>
    </location>
</feature>
<dbReference type="SMART" id="SM00220">
    <property type="entry name" value="S_TKc"/>
    <property type="match status" value="1"/>
</dbReference>
<feature type="region of interest" description="Disordered" evidence="6">
    <location>
        <begin position="1"/>
        <end position="26"/>
    </location>
</feature>
<evidence type="ECO:0000256" key="4">
    <source>
        <dbReference type="ARBA" id="ARBA00022840"/>
    </source>
</evidence>
<evidence type="ECO:0000256" key="6">
    <source>
        <dbReference type="SAM" id="MobiDB-lite"/>
    </source>
</evidence>
<evidence type="ECO:0000256" key="1">
    <source>
        <dbReference type="ARBA" id="ARBA00022679"/>
    </source>
</evidence>
<evidence type="ECO:0000313" key="8">
    <source>
        <dbReference type="EMBL" id="TWU33766.1"/>
    </source>
</evidence>
<comment type="caution">
    <text evidence="8">The sequence shown here is derived from an EMBL/GenBank/DDBJ whole genome shotgun (WGS) entry which is preliminary data.</text>
</comment>
<dbReference type="GO" id="GO:0004674">
    <property type="term" value="F:protein serine/threonine kinase activity"/>
    <property type="evidence" value="ECO:0007669"/>
    <property type="project" value="UniProtKB-EC"/>
</dbReference>
<reference evidence="8 9" key="1">
    <citation type="submission" date="2019-02" db="EMBL/GenBank/DDBJ databases">
        <title>Deep-cultivation of Planctomycetes and their phenomic and genomic characterization uncovers novel biology.</title>
        <authorList>
            <person name="Wiegand S."/>
            <person name="Jogler M."/>
            <person name="Boedeker C."/>
            <person name="Pinto D."/>
            <person name="Vollmers J."/>
            <person name="Rivas-Marin E."/>
            <person name="Kohn T."/>
            <person name="Peeters S.H."/>
            <person name="Heuer A."/>
            <person name="Rast P."/>
            <person name="Oberbeckmann S."/>
            <person name="Bunk B."/>
            <person name="Jeske O."/>
            <person name="Meyerdierks A."/>
            <person name="Storesund J.E."/>
            <person name="Kallscheuer N."/>
            <person name="Luecker S."/>
            <person name="Lage O.M."/>
            <person name="Pohl T."/>
            <person name="Merkel B.J."/>
            <person name="Hornburger P."/>
            <person name="Mueller R.-W."/>
            <person name="Bruemmer F."/>
            <person name="Labrenz M."/>
            <person name="Spormann A.M."/>
            <person name="Op Den Camp H."/>
            <person name="Overmann J."/>
            <person name="Amann R."/>
            <person name="Jetten M.S.M."/>
            <person name="Mascher T."/>
            <person name="Medema M.H."/>
            <person name="Devos D.P."/>
            <person name="Kaster A.-K."/>
            <person name="Ovreas L."/>
            <person name="Rohde M."/>
            <person name="Galperin M.Y."/>
            <person name="Jogler C."/>
        </authorList>
    </citation>
    <scope>NUCLEOTIDE SEQUENCE [LARGE SCALE GENOMIC DNA]</scope>
    <source>
        <strain evidence="8 9">Poly41</strain>
    </source>
</reference>
<feature type="binding site" evidence="5">
    <location>
        <position position="81"/>
    </location>
    <ligand>
        <name>ATP</name>
        <dbReference type="ChEBI" id="CHEBI:30616"/>
    </ligand>
</feature>
<keyword evidence="2 5" id="KW-0547">Nucleotide-binding</keyword>
<organism evidence="8 9">
    <name type="scientific">Novipirellula artificiosorum</name>
    <dbReference type="NCBI Taxonomy" id="2528016"/>
    <lineage>
        <taxon>Bacteria</taxon>
        <taxon>Pseudomonadati</taxon>
        <taxon>Planctomycetota</taxon>
        <taxon>Planctomycetia</taxon>
        <taxon>Pirellulales</taxon>
        <taxon>Pirellulaceae</taxon>
        <taxon>Novipirellula</taxon>
    </lineage>
</organism>
<keyword evidence="9" id="KW-1185">Reference proteome</keyword>
<sequence length="878" mass="95313">MSESPSSNPTVPPELPTRAAEFEDGSGDDFHFAGEVTAEFPVPAMPDHLGDYAIKEMIGAGGMGQVYLAEHVRMQRIVAIKTLPGQLMKDPRAVSRFYDEIRAASRVLHPNIVAAFDAGEDKGIHYLAMEYVDGMTLTRWVSRSGPMSVGQAASVIRQAAMGLLHAHRVGIIHRDVKPGNLMRSIDGTVKVVDLGLARLSTAGLIIKHDTDERAVEEKPNKGRLIGTLPFMAPEQLEDPDSADPRSDIYSLGATLYFLLTAQPPFAGDYLEQVYGHRHGEIPDLMQMRRDVDLQFANIFRRMMAKTPEERYASLDEVIEDLGEYADKTSEPQWLAEFSMRQPVGETGSTLAGGSTAGQVANVMAIDLGMFFSAAAEASPAGRVNLLTAGGGGRSLFRMAVSSDGNELFYGDEAMKIRTTNARNLAHCAAMYIGKPVIEREIAGRQCPPEVLLGMMIRKLTQNAWEIDAAPAAVALTVPASYDQFHRRAVLQAAQIAGLSSVRLVDRSVAAVQSALLESAFDSLDSEQPSAADAAVSGGHSIVEASSDQFILFVGLTGQATETAVFQRDANRLKQLATAGHWNTGTLPWQQRLVELAADIYLQAFNVDPRKTSQAPMLQVACESAMNALMILPSAKITVEIHGTKQPITIRRSQWLTRCKGLLEGLRRSIKVACMTAGMSRRRIDTLVTLGPLLRIKEIRDEVLRGLRQNLSVQAVDRSDVARGAAACLAGELPGRSTIATPPLGVTSQTIGILVEDGRGRRRILPILPKSTPLPARANRRLTVGEGREKMALSLVESSGIEQDDWQSLGRYDFTIDDEAHGSESRARSIGFEINVNGLLTVRAQTPGMPGSTKLATLPKPNLSDEAVAAWTRWVDKLD</sequence>
<dbReference type="Gene3D" id="3.90.640.10">
    <property type="entry name" value="Actin, Chain A, domain 4"/>
    <property type="match status" value="1"/>
</dbReference>
<proteinExistence type="predicted"/>
<dbReference type="SUPFAM" id="SSF53067">
    <property type="entry name" value="Actin-like ATPase domain"/>
    <property type="match status" value="2"/>
</dbReference>
<dbReference type="AlphaFoldDB" id="A0A5C6DF62"/>
<keyword evidence="1 8" id="KW-0808">Transferase</keyword>
<dbReference type="PANTHER" id="PTHR43289:SF6">
    <property type="entry name" value="SERINE_THREONINE-PROTEIN KINASE NEKL-3"/>
    <property type="match status" value="1"/>
</dbReference>
<dbReference type="SUPFAM" id="SSF56112">
    <property type="entry name" value="Protein kinase-like (PK-like)"/>
    <property type="match status" value="1"/>
</dbReference>
<dbReference type="Proteomes" id="UP000319143">
    <property type="component" value="Unassembled WGS sequence"/>
</dbReference>
<evidence type="ECO:0000256" key="3">
    <source>
        <dbReference type="ARBA" id="ARBA00022777"/>
    </source>
</evidence>
<dbReference type="InterPro" id="IPR043129">
    <property type="entry name" value="ATPase_NBD"/>
</dbReference>
<dbReference type="Gene3D" id="2.60.34.10">
    <property type="entry name" value="Substrate Binding Domain Of DNAk, Chain A, domain 1"/>
    <property type="match status" value="1"/>
</dbReference>
<dbReference type="Gene3D" id="1.10.510.10">
    <property type="entry name" value="Transferase(Phosphotransferase) domain 1"/>
    <property type="match status" value="1"/>
</dbReference>
<dbReference type="RefSeq" id="WP_146529138.1">
    <property type="nucleotide sequence ID" value="NZ_SJPV01000009.1"/>
</dbReference>